<gene>
    <name evidence="2" type="ORF">L195_g059979</name>
</gene>
<dbReference type="AlphaFoldDB" id="A0A2K3K1A8"/>
<reference evidence="2 3" key="2">
    <citation type="journal article" date="2017" name="Front. Plant Sci.">
        <title>Gene Classification and Mining of Molecular Markers Useful in Red Clover (Trifolium pratense) Breeding.</title>
        <authorList>
            <person name="Istvanek J."/>
            <person name="Dluhosova J."/>
            <person name="Dluhos P."/>
            <person name="Patkova L."/>
            <person name="Nedelnik J."/>
            <person name="Repkova J."/>
        </authorList>
    </citation>
    <scope>NUCLEOTIDE SEQUENCE [LARGE SCALE GENOMIC DNA]</scope>
    <source>
        <strain evidence="3">cv. Tatra</strain>
        <tissue evidence="2">Young leaves</tissue>
    </source>
</reference>
<accession>A0A2K3K1A8</accession>
<dbReference type="InterPro" id="IPR039537">
    <property type="entry name" value="Retrotran_Ty1/copia-like"/>
</dbReference>
<dbReference type="PANTHER" id="PTHR42648:SF18">
    <property type="entry name" value="RETROTRANSPOSON, UNCLASSIFIED-LIKE PROTEIN"/>
    <property type="match status" value="1"/>
</dbReference>
<dbReference type="InterPro" id="IPR057670">
    <property type="entry name" value="SH3_retrovirus"/>
</dbReference>
<proteinExistence type="predicted"/>
<comment type="caution">
    <text evidence="2">The sequence shown here is derived from an EMBL/GenBank/DDBJ whole genome shotgun (WGS) entry which is preliminary data.</text>
</comment>
<feature type="domain" description="Retroviral polymerase SH3-like" evidence="1">
    <location>
        <begin position="59"/>
        <end position="122"/>
    </location>
</feature>
<organism evidence="2 3">
    <name type="scientific">Trifolium pratense</name>
    <name type="common">Red clover</name>
    <dbReference type="NCBI Taxonomy" id="57577"/>
    <lineage>
        <taxon>Eukaryota</taxon>
        <taxon>Viridiplantae</taxon>
        <taxon>Streptophyta</taxon>
        <taxon>Embryophyta</taxon>
        <taxon>Tracheophyta</taxon>
        <taxon>Spermatophyta</taxon>
        <taxon>Magnoliopsida</taxon>
        <taxon>eudicotyledons</taxon>
        <taxon>Gunneridae</taxon>
        <taxon>Pentapetalae</taxon>
        <taxon>rosids</taxon>
        <taxon>fabids</taxon>
        <taxon>Fabales</taxon>
        <taxon>Fabaceae</taxon>
        <taxon>Papilionoideae</taxon>
        <taxon>50 kb inversion clade</taxon>
        <taxon>NPAAA clade</taxon>
        <taxon>Hologalegina</taxon>
        <taxon>IRL clade</taxon>
        <taxon>Trifolieae</taxon>
        <taxon>Trifolium</taxon>
    </lineage>
</organism>
<dbReference type="Proteomes" id="UP000236291">
    <property type="component" value="Unassembled WGS sequence"/>
</dbReference>
<feature type="non-terminal residue" evidence="2">
    <location>
        <position position="149"/>
    </location>
</feature>
<dbReference type="EMBL" id="ASHM01134698">
    <property type="protein sequence ID" value="PNX60020.1"/>
    <property type="molecule type" value="Genomic_DNA"/>
</dbReference>
<dbReference type="GO" id="GO:0003676">
    <property type="term" value="F:nucleic acid binding"/>
    <property type="evidence" value="ECO:0007669"/>
    <property type="project" value="InterPro"/>
</dbReference>
<dbReference type="Gene3D" id="3.30.420.10">
    <property type="entry name" value="Ribonuclease H-like superfamily/Ribonuclease H"/>
    <property type="match status" value="1"/>
</dbReference>
<evidence type="ECO:0000313" key="2">
    <source>
        <dbReference type="EMBL" id="PNX60020.1"/>
    </source>
</evidence>
<dbReference type="STRING" id="57577.A0A2K3K1A8"/>
<dbReference type="InterPro" id="IPR012337">
    <property type="entry name" value="RNaseH-like_sf"/>
</dbReference>
<protein>
    <submittedName>
        <fullName evidence="2">Equilibrative nucleoside transporter 3-like protein</fullName>
    </submittedName>
</protein>
<dbReference type="SUPFAM" id="SSF53098">
    <property type="entry name" value="Ribonuclease H-like"/>
    <property type="match status" value="1"/>
</dbReference>
<evidence type="ECO:0000259" key="1">
    <source>
        <dbReference type="Pfam" id="PF25597"/>
    </source>
</evidence>
<name>A0A2K3K1A8_TRIPR</name>
<evidence type="ECO:0000313" key="3">
    <source>
        <dbReference type="Proteomes" id="UP000236291"/>
    </source>
</evidence>
<dbReference type="InterPro" id="IPR036397">
    <property type="entry name" value="RNaseH_sf"/>
</dbReference>
<reference evidence="2 3" key="1">
    <citation type="journal article" date="2014" name="Am. J. Bot.">
        <title>Genome assembly and annotation for red clover (Trifolium pratense; Fabaceae).</title>
        <authorList>
            <person name="Istvanek J."/>
            <person name="Jaros M."/>
            <person name="Krenek A."/>
            <person name="Repkova J."/>
        </authorList>
    </citation>
    <scope>NUCLEOTIDE SEQUENCE [LARGE SCALE GENOMIC DNA]</scope>
    <source>
        <strain evidence="3">cv. Tatra</strain>
        <tissue evidence="2">Young leaves</tissue>
    </source>
</reference>
<dbReference type="Pfam" id="PF25597">
    <property type="entry name" value="SH3_retrovirus"/>
    <property type="match status" value="1"/>
</dbReference>
<sequence>MVRCMINEKNIPKTFWPEAVNWAVHILNRCPTFAVKDITPEEAWSGIKPSVSHFRIFGCIAYAHVPDNLRKKLDDKSVVCVHLGLSEESKAYKLYDPIRRRIIVSKDVMFDEFKQWNWESKTAEKTNLIVDCDEIETSAVSAGNETINE</sequence>
<dbReference type="PANTHER" id="PTHR42648">
    <property type="entry name" value="TRANSPOSASE, PUTATIVE-RELATED"/>
    <property type="match status" value="1"/>
</dbReference>